<dbReference type="EMBL" id="FMAJ01000020">
    <property type="protein sequence ID" value="SCB61607.1"/>
    <property type="molecule type" value="Genomic_DNA"/>
</dbReference>
<evidence type="ECO:0000313" key="2">
    <source>
        <dbReference type="Proteomes" id="UP000198723"/>
    </source>
</evidence>
<sequence length="65" mass="7318">MTLASYQFDRPSIEGHKAFAAKPCSFMGNYTIGKIAPCFQHGQPCFDRRAIHCNIACIEEIVNRL</sequence>
<accession>A0A1C3YAR8</accession>
<dbReference type="Proteomes" id="UP000198723">
    <property type="component" value="Unassembled WGS sequence"/>
</dbReference>
<evidence type="ECO:0000313" key="1">
    <source>
        <dbReference type="EMBL" id="SCB61607.1"/>
    </source>
</evidence>
<dbReference type="AlphaFoldDB" id="A0A1C3YAR8"/>
<dbReference type="STRING" id="1138170.GA0061105_12051"/>
<organism evidence="1 2">
    <name type="scientific">Rhizobium aethiopicum</name>
    <dbReference type="NCBI Taxonomy" id="1138170"/>
    <lineage>
        <taxon>Bacteria</taxon>
        <taxon>Pseudomonadati</taxon>
        <taxon>Pseudomonadota</taxon>
        <taxon>Alphaproteobacteria</taxon>
        <taxon>Hyphomicrobiales</taxon>
        <taxon>Rhizobiaceae</taxon>
        <taxon>Rhizobium/Agrobacterium group</taxon>
        <taxon>Rhizobium</taxon>
    </lineage>
</organism>
<proteinExistence type="predicted"/>
<protein>
    <submittedName>
        <fullName evidence="1">Uncharacterized protein</fullName>
    </submittedName>
</protein>
<reference evidence="1 2" key="1">
    <citation type="submission" date="2016-08" db="EMBL/GenBank/DDBJ databases">
        <authorList>
            <person name="Seilhamer J.J."/>
        </authorList>
    </citation>
    <scope>NUCLEOTIDE SEQUENCE [LARGE SCALE GENOMIC DNA]</scope>
    <source>
        <strain evidence="1 2">HBR26</strain>
    </source>
</reference>
<gene>
    <name evidence="1" type="ORF">GA0061105_12051</name>
</gene>
<name>A0A1C3YAR8_9HYPH</name>